<name>A0A521B6T6_9FLAO</name>
<protein>
    <submittedName>
        <fullName evidence="3">Uncharacterized protein</fullName>
    </submittedName>
</protein>
<gene>
    <name evidence="2" type="ORF">GJU42_19955</name>
    <name evidence="3" type="ORF">SAMN06265349_101743</name>
</gene>
<feature type="transmembrane region" description="Helical" evidence="1">
    <location>
        <begin position="69"/>
        <end position="91"/>
    </location>
</feature>
<dbReference type="EMBL" id="WKKG01000012">
    <property type="protein sequence ID" value="MRX70255.1"/>
    <property type="molecule type" value="Genomic_DNA"/>
</dbReference>
<dbReference type="Proteomes" id="UP000468990">
    <property type="component" value="Unassembled WGS sequence"/>
</dbReference>
<dbReference type="Proteomes" id="UP000317289">
    <property type="component" value="Unassembled WGS sequence"/>
</dbReference>
<accession>A0A521B6T6</accession>
<dbReference type="AlphaFoldDB" id="A0A521B6T6"/>
<dbReference type="RefSeq" id="WP_142449404.1">
    <property type="nucleotide sequence ID" value="NZ_FXTA01000001.1"/>
</dbReference>
<keyword evidence="1" id="KW-1133">Transmembrane helix</keyword>
<organism evidence="3 4">
    <name type="scientific">Flavobacterium resistens</name>
    <dbReference type="NCBI Taxonomy" id="443612"/>
    <lineage>
        <taxon>Bacteria</taxon>
        <taxon>Pseudomonadati</taxon>
        <taxon>Bacteroidota</taxon>
        <taxon>Flavobacteriia</taxon>
        <taxon>Flavobacteriales</taxon>
        <taxon>Flavobacteriaceae</taxon>
        <taxon>Flavobacterium</taxon>
    </lineage>
</organism>
<keyword evidence="5" id="KW-1185">Reference proteome</keyword>
<evidence type="ECO:0000313" key="4">
    <source>
        <dbReference type="Proteomes" id="UP000317289"/>
    </source>
</evidence>
<proteinExistence type="predicted"/>
<feature type="transmembrane region" description="Helical" evidence="1">
    <location>
        <begin position="45"/>
        <end position="63"/>
    </location>
</feature>
<evidence type="ECO:0000313" key="5">
    <source>
        <dbReference type="Proteomes" id="UP000468990"/>
    </source>
</evidence>
<keyword evidence="1" id="KW-0812">Transmembrane</keyword>
<feature type="transmembrane region" description="Helical" evidence="1">
    <location>
        <begin position="265"/>
        <end position="289"/>
    </location>
</feature>
<reference evidence="2 5" key="2">
    <citation type="submission" date="2019-11" db="EMBL/GenBank/DDBJ databases">
        <title>Flavobacterium resistens genome.</title>
        <authorList>
            <person name="Wilson V.M."/>
            <person name="Newman J.D."/>
        </authorList>
    </citation>
    <scope>NUCLEOTIDE SEQUENCE [LARGE SCALE GENOMIC DNA]</scope>
    <source>
        <strain evidence="2 5">DSM 19382</strain>
    </source>
</reference>
<evidence type="ECO:0000256" key="1">
    <source>
        <dbReference type="SAM" id="Phobius"/>
    </source>
</evidence>
<keyword evidence="1" id="KW-0472">Membrane</keyword>
<sequence length="296" mass="34430">MNSIHNRLKAIEPILSLIMAMIGLATTLPYIIYTKQEGEEYIFDIMIIIVFVALAGAFIYLYLIKKNILYLLISIFVFFHFVVFPFCYTFLLNSNPNNLKIEQDILQSEKSNQYLLVRKIYGKSNIVKQRVLNDLIKNEKDFINLTQEKISENQMFILSNYIVISTFRTIDRGGKHPPEPINCFNIYKKNGSFLLSVNADIDYINLKNLLISEIANLKDLEVRKNKAIDEINSNKFWSYKNVLPYSMNIFITSNLVPKSKIANTIFFIHNIFIFSFLLTMIISYVHTIITNKENAT</sequence>
<evidence type="ECO:0000313" key="2">
    <source>
        <dbReference type="EMBL" id="MRX70255.1"/>
    </source>
</evidence>
<evidence type="ECO:0000313" key="3">
    <source>
        <dbReference type="EMBL" id="SMO42814.1"/>
    </source>
</evidence>
<dbReference type="OrthoDB" id="1252555at2"/>
<reference evidence="3 4" key="1">
    <citation type="submission" date="2017-05" db="EMBL/GenBank/DDBJ databases">
        <authorList>
            <person name="Varghese N."/>
            <person name="Submissions S."/>
        </authorList>
    </citation>
    <scope>NUCLEOTIDE SEQUENCE [LARGE SCALE GENOMIC DNA]</scope>
    <source>
        <strain evidence="3 4">DSM 19382</strain>
    </source>
</reference>
<feature type="transmembrane region" description="Helical" evidence="1">
    <location>
        <begin position="14"/>
        <end position="33"/>
    </location>
</feature>
<dbReference type="EMBL" id="FXTA01000001">
    <property type="protein sequence ID" value="SMO42814.1"/>
    <property type="molecule type" value="Genomic_DNA"/>
</dbReference>